<dbReference type="EMBL" id="JBHUOZ010000003">
    <property type="protein sequence ID" value="MFD2921580.1"/>
    <property type="molecule type" value="Genomic_DNA"/>
</dbReference>
<reference evidence="2" key="1">
    <citation type="journal article" date="2019" name="Int. J. Syst. Evol. Microbiol.">
        <title>The Global Catalogue of Microorganisms (GCM) 10K type strain sequencing project: providing services to taxonomists for standard genome sequencing and annotation.</title>
        <authorList>
            <consortium name="The Broad Institute Genomics Platform"/>
            <consortium name="The Broad Institute Genome Sequencing Center for Infectious Disease"/>
            <person name="Wu L."/>
            <person name="Ma J."/>
        </authorList>
    </citation>
    <scope>NUCLEOTIDE SEQUENCE [LARGE SCALE GENOMIC DNA]</scope>
    <source>
        <strain evidence="2">KCTC 23299</strain>
    </source>
</reference>
<comment type="caution">
    <text evidence="1">The sequence shown here is derived from an EMBL/GenBank/DDBJ whole genome shotgun (WGS) entry which is preliminary data.</text>
</comment>
<name>A0ABW6AAR9_9BACT</name>
<keyword evidence="2" id="KW-1185">Reference proteome</keyword>
<protein>
    <submittedName>
        <fullName evidence="1">YdeI family protein</fullName>
    </submittedName>
</protein>
<gene>
    <name evidence="1" type="ORF">ACFS6H_17800</name>
</gene>
<sequence>MEIIKDGKQVVYAKDRKAWRKWLLKNAEKETSVWLVLYHKKSPTPGVTLIEATEEALCFGWIDSLCKSRDEESYYLTFTPRKKTSRWSKPNIERAERMISEGLMMPPGQRAIDMAKAAGRWDKEEDPYPFSISKLLKSLYTSII</sequence>
<organism evidence="1 2">
    <name type="scientific">Terrimonas rubra</name>
    <dbReference type="NCBI Taxonomy" id="1035890"/>
    <lineage>
        <taxon>Bacteria</taxon>
        <taxon>Pseudomonadati</taxon>
        <taxon>Bacteroidota</taxon>
        <taxon>Chitinophagia</taxon>
        <taxon>Chitinophagales</taxon>
        <taxon>Chitinophagaceae</taxon>
        <taxon>Terrimonas</taxon>
    </lineage>
</organism>
<dbReference type="Proteomes" id="UP001597511">
    <property type="component" value="Unassembled WGS sequence"/>
</dbReference>
<evidence type="ECO:0000313" key="2">
    <source>
        <dbReference type="Proteomes" id="UP001597511"/>
    </source>
</evidence>
<proteinExistence type="predicted"/>
<dbReference type="RefSeq" id="WP_386102165.1">
    <property type="nucleotide sequence ID" value="NZ_JBHUOZ010000003.1"/>
</dbReference>
<accession>A0ABW6AAR9</accession>
<evidence type="ECO:0000313" key="1">
    <source>
        <dbReference type="EMBL" id="MFD2921580.1"/>
    </source>
</evidence>